<proteinExistence type="inferred from homology"/>
<gene>
    <name evidence="7" type="ordered locus">MTR_7g039790</name>
</gene>
<dbReference type="SUPFAM" id="SSF74788">
    <property type="entry name" value="Cullin repeat-like"/>
    <property type="match status" value="1"/>
</dbReference>
<evidence type="ECO:0000313" key="8">
    <source>
        <dbReference type="EnsemblPlants" id="KEH22342"/>
    </source>
</evidence>
<dbReference type="Gene3D" id="6.10.280.240">
    <property type="match status" value="1"/>
</dbReference>
<dbReference type="SUPFAM" id="SSF75632">
    <property type="entry name" value="Cullin homology domain"/>
    <property type="match status" value="1"/>
</dbReference>
<organism evidence="7 9">
    <name type="scientific">Medicago truncatula</name>
    <name type="common">Barrel medic</name>
    <name type="synonym">Medicago tribuloides</name>
    <dbReference type="NCBI Taxonomy" id="3880"/>
    <lineage>
        <taxon>Eukaryota</taxon>
        <taxon>Viridiplantae</taxon>
        <taxon>Streptophyta</taxon>
        <taxon>Embryophyta</taxon>
        <taxon>Tracheophyta</taxon>
        <taxon>Spermatophyta</taxon>
        <taxon>Magnoliopsida</taxon>
        <taxon>eudicotyledons</taxon>
        <taxon>Gunneridae</taxon>
        <taxon>Pentapetalae</taxon>
        <taxon>rosids</taxon>
        <taxon>fabids</taxon>
        <taxon>Fabales</taxon>
        <taxon>Fabaceae</taxon>
        <taxon>Papilionoideae</taxon>
        <taxon>50 kb inversion clade</taxon>
        <taxon>NPAAA clade</taxon>
        <taxon>Hologalegina</taxon>
        <taxon>IRL clade</taxon>
        <taxon>Trifolieae</taxon>
        <taxon>Medicago</taxon>
    </lineage>
</organism>
<dbReference type="Pfam" id="PF26557">
    <property type="entry name" value="Cullin_AB"/>
    <property type="match status" value="1"/>
</dbReference>
<dbReference type="FunFam" id="1.20.1310.10:FF:000001">
    <property type="entry name" value="Cullin 3"/>
    <property type="match status" value="1"/>
</dbReference>
<dbReference type="Gene3D" id="1.10.10.10">
    <property type="entry name" value="Winged helix-like DNA-binding domain superfamily/Winged helix DNA-binding domain"/>
    <property type="match status" value="1"/>
</dbReference>
<dbReference type="InterPro" id="IPR019559">
    <property type="entry name" value="Cullin_neddylation_domain"/>
</dbReference>
<evidence type="ECO:0000256" key="5">
    <source>
        <dbReference type="RuleBase" id="RU003829"/>
    </source>
</evidence>
<dbReference type="STRING" id="3880.A0A072TY43"/>
<dbReference type="FunFam" id="1.10.10.10:FF:000014">
    <property type="entry name" value="Cullin 1"/>
    <property type="match status" value="1"/>
</dbReference>
<dbReference type="InterPro" id="IPR036317">
    <property type="entry name" value="Cullin_homology_sf"/>
</dbReference>
<dbReference type="SMART" id="SM00884">
    <property type="entry name" value="Cullin_Nedd8"/>
    <property type="match status" value="1"/>
</dbReference>
<dbReference type="SUPFAM" id="SSF46785">
    <property type="entry name" value="Winged helix' DNA-binding domain"/>
    <property type="match status" value="1"/>
</dbReference>
<dbReference type="InterPro" id="IPR016159">
    <property type="entry name" value="Cullin_repeat-like_dom_sf"/>
</dbReference>
<reference evidence="8" key="3">
    <citation type="submission" date="2015-04" db="UniProtKB">
        <authorList>
            <consortium name="EnsemblPlants"/>
        </authorList>
    </citation>
    <scope>IDENTIFICATION</scope>
    <source>
        <strain evidence="8">cv. Jemalong A17</strain>
    </source>
</reference>
<keyword evidence="9" id="KW-1185">Reference proteome</keyword>
<dbReference type="AlphaFoldDB" id="A0A072TY43"/>
<dbReference type="Gene3D" id="1.20.1310.10">
    <property type="entry name" value="Cullin Repeats"/>
    <property type="match status" value="4"/>
</dbReference>
<protein>
    <submittedName>
        <fullName evidence="7">Cullin 3B</fullName>
    </submittedName>
</protein>
<dbReference type="EnsemblPlants" id="KEH22342">
    <property type="protein sequence ID" value="KEH22342"/>
    <property type="gene ID" value="MTR_7g039790"/>
</dbReference>
<dbReference type="Gene3D" id="3.30.230.130">
    <property type="entry name" value="Cullin, Chain C, Domain 2"/>
    <property type="match status" value="1"/>
</dbReference>
<evidence type="ECO:0000313" key="9">
    <source>
        <dbReference type="Proteomes" id="UP000002051"/>
    </source>
</evidence>
<dbReference type="SMART" id="SM00182">
    <property type="entry name" value="CULLIN"/>
    <property type="match status" value="1"/>
</dbReference>
<dbReference type="Pfam" id="PF00888">
    <property type="entry name" value="Cullin"/>
    <property type="match status" value="2"/>
</dbReference>
<dbReference type="InterPro" id="IPR016158">
    <property type="entry name" value="Cullin_homology"/>
</dbReference>
<evidence type="ECO:0000256" key="1">
    <source>
        <dbReference type="ARBA" id="ARBA00006019"/>
    </source>
</evidence>
<dbReference type="HOGENOM" id="CLU_004747_7_1_1"/>
<name>A0A072TY43_MEDTR</name>
<keyword evidence="3" id="KW-0832">Ubl conjugation</keyword>
<dbReference type="EMBL" id="CM001223">
    <property type="protein sequence ID" value="KEH22342.1"/>
    <property type="molecule type" value="Genomic_DNA"/>
</dbReference>
<evidence type="ECO:0000256" key="3">
    <source>
        <dbReference type="ARBA" id="ARBA00022843"/>
    </source>
</evidence>
<evidence type="ECO:0000256" key="2">
    <source>
        <dbReference type="ARBA" id="ARBA00022499"/>
    </source>
</evidence>
<accession>A0A072TY43</accession>
<feature type="domain" description="Cullin family profile" evidence="6">
    <location>
        <begin position="361"/>
        <end position="586"/>
    </location>
</feature>
<evidence type="ECO:0000256" key="4">
    <source>
        <dbReference type="PROSITE-ProRule" id="PRU00330"/>
    </source>
</evidence>
<evidence type="ECO:0000313" key="7">
    <source>
        <dbReference type="EMBL" id="KEH22342.1"/>
    </source>
</evidence>
<dbReference type="Pfam" id="PF10557">
    <property type="entry name" value="Cullin_Nedd8"/>
    <property type="match status" value="1"/>
</dbReference>
<dbReference type="InterPro" id="IPR036388">
    <property type="entry name" value="WH-like_DNA-bd_sf"/>
</dbReference>
<dbReference type="GO" id="GO:0006511">
    <property type="term" value="P:ubiquitin-dependent protein catabolic process"/>
    <property type="evidence" value="ECO:0007669"/>
    <property type="project" value="InterPro"/>
</dbReference>
<dbReference type="InterPro" id="IPR045093">
    <property type="entry name" value="Cullin"/>
</dbReference>
<dbReference type="PANTHER" id="PTHR11932">
    <property type="entry name" value="CULLIN"/>
    <property type="match status" value="1"/>
</dbReference>
<comment type="similarity">
    <text evidence="1 4 5">Belongs to the cullin family.</text>
</comment>
<dbReference type="InterPro" id="IPR036390">
    <property type="entry name" value="WH_DNA-bd_sf"/>
</dbReference>
<dbReference type="GO" id="GO:0016567">
    <property type="term" value="P:protein ubiquitination"/>
    <property type="evidence" value="ECO:0000318"/>
    <property type="project" value="GO_Central"/>
</dbReference>
<reference evidence="7 9" key="1">
    <citation type="journal article" date="2011" name="Nature">
        <title>The Medicago genome provides insight into the evolution of rhizobial symbioses.</title>
        <authorList>
            <person name="Young N.D."/>
            <person name="Debelle F."/>
            <person name="Oldroyd G.E."/>
            <person name="Geurts R."/>
            <person name="Cannon S.B."/>
            <person name="Udvardi M.K."/>
            <person name="Benedito V.A."/>
            <person name="Mayer K.F."/>
            <person name="Gouzy J."/>
            <person name="Schoof H."/>
            <person name="Van de Peer Y."/>
            <person name="Proost S."/>
            <person name="Cook D.R."/>
            <person name="Meyers B.C."/>
            <person name="Spannagl M."/>
            <person name="Cheung F."/>
            <person name="De Mita S."/>
            <person name="Krishnakumar V."/>
            <person name="Gundlach H."/>
            <person name="Zhou S."/>
            <person name="Mudge J."/>
            <person name="Bharti A.K."/>
            <person name="Murray J.D."/>
            <person name="Naoumkina M.A."/>
            <person name="Rosen B."/>
            <person name="Silverstein K.A."/>
            <person name="Tang H."/>
            <person name="Rombauts S."/>
            <person name="Zhao P.X."/>
            <person name="Zhou P."/>
            <person name="Barbe V."/>
            <person name="Bardou P."/>
            <person name="Bechner M."/>
            <person name="Bellec A."/>
            <person name="Berger A."/>
            <person name="Berges H."/>
            <person name="Bidwell S."/>
            <person name="Bisseling T."/>
            <person name="Choisne N."/>
            <person name="Couloux A."/>
            <person name="Denny R."/>
            <person name="Deshpande S."/>
            <person name="Dai X."/>
            <person name="Doyle J.J."/>
            <person name="Dudez A.M."/>
            <person name="Farmer A.D."/>
            <person name="Fouteau S."/>
            <person name="Franken C."/>
            <person name="Gibelin C."/>
            <person name="Gish J."/>
            <person name="Goldstein S."/>
            <person name="Gonzalez A.J."/>
            <person name="Green P.J."/>
            <person name="Hallab A."/>
            <person name="Hartog M."/>
            <person name="Hua A."/>
            <person name="Humphray S.J."/>
            <person name="Jeong D.H."/>
            <person name="Jing Y."/>
            <person name="Jocker A."/>
            <person name="Kenton S.M."/>
            <person name="Kim D.J."/>
            <person name="Klee K."/>
            <person name="Lai H."/>
            <person name="Lang C."/>
            <person name="Lin S."/>
            <person name="Macmil S.L."/>
            <person name="Magdelenat G."/>
            <person name="Matthews L."/>
            <person name="McCorrison J."/>
            <person name="Monaghan E.L."/>
            <person name="Mun J.H."/>
            <person name="Najar F.Z."/>
            <person name="Nicholson C."/>
            <person name="Noirot C."/>
            <person name="O'Bleness M."/>
            <person name="Paule C.R."/>
            <person name="Poulain J."/>
            <person name="Prion F."/>
            <person name="Qin B."/>
            <person name="Qu C."/>
            <person name="Retzel E.F."/>
            <person name="Riddle C."/>
            <person name="Sallet E."/>
            <person name="Samain S."/>
            <person name="Samson N."/>
            <person name="Sanders I."/>
            <person name="Saurat O."/>
            <person name="Scarpelli C."/>
            <person name="Schiex T."/>
            <person name="Segurens B."/>
            <person name="Severin A.J."/>
            <person name="Sherrier D.J."/>
            <person name="Shi R."/>
            <person name="Sims S."/>
            <person name="Singer S.R."/>
            <person name="Sinharoy S."/>
            <person name="Sterck L."/>
            <person name="Viollet A."/>
            <person name="Wang B.B."/>
            <person name="Wang K."/>
            <person name="Wang M."/>
            <person name="Wang X."/>
            <person name="Warfsmann J."/>
            <person name="Weissenbach J."/>
            <person name="White D.D."/>
            <person name="White J.D."/>
            <person name="Wiley G.B."/>
            <person name="Wincker P."/>
            <person name="Xing Y."/>
            <person name="Yang L."/>
            <person name="Yao Z."/>
            <person name="Ying F."/>
            <person name="Zhai J."/>
            <person name="Zhou L."/>
            <person name="Zuber A."/>
            <person name="Denarie J."/>
            <person name="Dixon R.A."/>
            <person name="May G.D."/>
            <person name="Schwartz D.C."/>
            <person name="Rogers J."/>
            <person name="Quetier F."/>
            <person name="Town C.D."/>
            <person name="Roe B.A."/>
        </authorList>
    </citation>
    <scope>NUCLEOTIDE SEQUENCE [LARGE SCALE GENOMIC DNA]</scope>
    <source>
        <strain evidence="7">A17</strain>
        <strain evidence="8 9">cv. Jemalong A17</strain>
    </source>
</reference>
<dbReference type="GO" id="GO:0031461">
    <property type="term" value="C:cullin-RING ubiquitin ligase complex"/>
    <property type="evidence" value="ECO:0000318"/>
    <property type="project" value="GO_Central"/>
</dbReference>
<evidence type="ECO:0000259" key="6">
    <source>
        <dbReference type="PROSITE" id="PS50069"/>
    </source>
</evidence>
<reference evidence="7 9" key="2">
    <citation type="journal article" date="2014" name="BMC Genomics">
        <title>An improved genome release (version Mt4.0) for the model legume Medicago truncatula.</title>
        <authorList>
            <person name="Tang H."/>
            <person name="Krishnakumar V."/>
            <person name="Bidwell S."/>
            <person name="Rosen B."/>
            <person name="Chan A."/>
            <person name="Zhou S."/>
            <person name="Gentzbittel L."/>
            <person name="Childs K.L."/>
            <person name="Yandell M."/>
            <person name="Gundlach H."/>
            <person name="Mayer K.F."/>
            <person name="Schwartz D.C."/>
            <person name="Town C.D."/>
        </authorList>
    </citation>
    <scope>GENOME REANNOTATION</scope>
    <source>
        <strain evidence="7">A17</strain>
        <strain evidence="8 9">cv. Jemalong A17</strain>
    </source>
</reference>
<keyword evidence="2" id="KW-1017">Isopeptide bond</keyword>
<dbReference type="Proteomes" id="UP000002051">
    <property type="component" value="Unassembled WGS sequence"/>
</dbReference>
<dbReference type="InterPro" id="IPR001373">
    <property type="entry name" value="Cullin_N"/>
</dbReference>
<dbReference type="PROSITE" id="PS50069">
    <property type="entry name" value="CULLIN_2"/>
    <property type="match status" value="1"/>
</dbReference>
<dbReference type="GO" id="GO:0031625">
    <property type="term" value="F:ubiquitin protein ligase binding"/>
    <property type="evidence" value="ECO:0000318"/>
    <property type="project" value="GO_Central"/>
</dbReference>
<dbReference type="InterPro" id="IPR059120">
    <property type="entry name" value="Cullin-like_AB"/>
</dbReference>
<sequence>MINNGVNRKLTIICHSRNPEEESIEVENWLKATWKFLEHGISEILNNQNEHAIQFERLYSLTHDMVILKEGEKLYMGLVAIMTSHVKEISKSIEEATQGDFFLEELNRKWNDYKDAILNVRKVLLYMDRVYVIHNNKTRIHDLGMNLWRDNVVNSTQIVQSQLKKTLVKLVHRECIGEVINRDLTDNILMMLKDLGDSVYETLFEIPFIEVSAEFYRGEFQKLSEYCDCGDYLRKAENHLIKGLIRVNHYLDSISQKKIYNAMYKEIIENHMLRLIRIENSWLVTLFLNNRYEDLRNLYQIFSTYPNGLFTIQKDPMIFVQELLDMKDKYDSILNLAFNHDEEFHGVLDSSFEYIINLNHNLPEFLSSFLDVKLRKGFEGNSEEIILDKVMMFIKLLHDKDLFHKYYKKHLPKRLLFGKTISEDIERSLAVKLKRVCGYKFALLEIMVMDIKTSKEMLQGFYRSHAKLGDDPKLIFQVLTTGSWPLLRTTDSSCNLPVEVSALHEKYKSYYLGINAGKKLSLQPNMGNAEIIATFGNGRKHELHVSTYQMCVLMLFNDIDQLSYKDIETATKINSLDLIKCLYSMVFVNGKNIIKKVPMNGNISEGDVFFINDMFKSKFYKIKLETVATQRESEHEKLQTRKNVEEDRRPKIEAAIVRIMKFKKQLDHKNIIAEVTKELKSLFLLNPTEIKKRIESLIERDYLERDNIHNNLNRYLA</sequence>